<sequence>MRAWRVHENGEPERVLRLEEVEEPSCGPGEALIEVEAASLNFLDVLLCRGGYQERPEPPFIPGAEAAGRVLEAGPQTGLEPGGRVVALTRPRGAFAERVAVPATGLFPVPEEMPPEKAAALPIVYQTAHFALHRRAGLEAGETVLVHAGAGGVGSAAIQLARAAGARVIATAGSEEKLRICRGLGAELALDYRRQDVIGAVKEATGGRGADVVFDPVGGDVFDASRRCVAFEGRLLVIGFAGGRIAEAPTNHVLLKNYSVVGVHWGLYQSVMPELVREVHEELLGLYASGEIDPLIGEAVPFEELPAALARLGAGRTVGKVVARVGS</sequence>
<dbReference type="PROSITE" id="PS01162">
    <property type="entry name" value="QOR_ZETA_CRYSTAL"/>
    <property type="match status" value="1"/>
</dbReference>
<protein>
    <submittedName>
        <fullName evidence="2">Alcohol dehydrogenase, zinc-binding protein</fullName>
    </submittedName>
</protein>
<dbReference type="CDD" id="cd08241">
    <property type="entry name" value="QOR1"/>
    <property type="match status" value="1"/>
</dbReference>
<reference evidence="2 3" key="1">
    <citation type="submission" date="2006-06" db="EMBL/GenBank/DDBJ databases">
        <title>Complete sequence of Rubrobacter xylanophilus DSM 9941.</title>
        <authorList>
            <consortium name="US DOE Joint Genome Institute"/>
            <person name="Copeland A."/>
            <person name="Lucas S."/>
            <person name="Lapidus A."/>
            <person name="Barry K."/>
            <person name="Detter J.C."/>
            <person name="Glavina del Rio T."/>
            <person name="Hammon N."/>
            <person name="Israni S."/>
            <person name="Dalin E."/>
            <person name="Tice H."/>
            <person name="Pitluck S."/>
            <person name="Munk A.C."/>
            <person name="Brettin T."/>
            <person name="Bruce D."/>
            <person name="Han C."/>
            <person name="Tapia R."/>
            <person name="Gilna P."/>
            <person name="Schmutz J."/>
            <person name="Larimer F."/>
            <person name="Land M."/>
            <person name="Hauser L."/>
            <person name="Kyrpides N."/>
            <person name="Lykidis A."/>
            <person name="da Costa M.S."/>
            <person name="Rainey F.A."/>
            <person name="Empadinhas N."/>
            <person name="Jolivet E."/>
            <person name="Battista J.R."/>
            <person name="Richardson P."/>
        </authorList>
    </citation>
    <scope>NUCLEOTIDE SEQUENCE [LARGE SCALE GENOMIC DNA]</scope>
    <source>
        <strain evidence="3">DSM 9941 / NBRC 16129 / PRD-1</strain>
    </source>
</reference>
<dbReference type="STRING" id="266117.Rxyl_0936"/>
<dbReference type="Gene3D" id="3.40.50.720">
    <property type="entry name" value="NAD(P)-binding Rossmann-like Domain"/>
    <property type="match status" value="1"/>
</dbReference>
<dbReference type="KEGG" id="rxy:Rxyl_0936"/>
<dbReference type="GO" id="GO:0016491">
    <property type="term" value="F:oxidoreductase activity"/>
    <property type="evidence" value="ECO:0007669"/>
    <property type="project" value="InterPro"/>
</dbReference>
<dbReference type="OrthoDB" id="4190732at2"/>
<dbReference type="HOGENOM" id="CLU_026673_3_1_11"/>
<dbReference type="EMBL" id="CP000386">
    <property type="protein sequence ID" value="ABG03903.1"/>
    <property type="molecule type" value="Genomic_DNA"/>
</dbReference>
<dbReference type="SUPFAM" id="SSF50129">
    <property type="entry name" value="GroES-like"/>
    <property type="match status" value="1"/>
</dbReference>
<dbReference type="InterPro" id="IPR013154">
    <property type="entry name" value="ADH-like_N"/>
</dbReference>
<accession>Q1AXH5</accession>
<dbReference type="InterPro" id="IPR051397">
    <property type="entry name" value="Zn-ADH-like_protein"/>
</dbReference>
<dbReference type="Pfam" id="PF08240">
    <property type="entry name" value="ADH_N"/>
    <property type="match status" value="1"/>
</dbReference>
<evidence type="ECO:0000259" key="1">
    <source>
        <dbReference type="SMART" id="SM00829"/>
    </source>
</evidence>
<dbReference type="InterPro" id="IPR020843">
    <property type="entry name" value="ER"/>
</dbReference>
<dbReference type="eggNOG" id="COG0604">
    <property type="taxonomic scope" value="Bacteria"/>
</dbReference>
<dbReference type="Proteomes" id="UP000006637">
    <property type="component" value="Chromosome"/>
</dbReference>
<organism evidence="2 3">
    <name type="scientific">Rubrobacter xylanophilus (strain DSM 9941 / JCM 11954 / NBRC 16129 / PRD-1)</name>
    <dbReference type="NCBI Taxonomy" id="266117"/>
    <lineage>
        <taxon>Bacteria</taxon>
        <taxon>Bacillati</taxon>
        <taxon>Actinomycetota</taxon>
        <taxon>Rubrobacteria</taxon>
        <taxon>Rubrobacterales</taxon>
        <taxon>Rubrobacteraceae</taxon>
        <taxon>Rubrobacter</taxon>
    </lineage>
</organism>
<proteinExistence type="predicted"/>
<dbReference type="PhylomeDB" id="Q1AXH5"/>
<dbReference type="SMART" id="SM00829">
    <property type="entry name" value="PKS_ER"/>
    <property type="match status" value="1"/>
</dbReference>
<dbReference type="PANTHER" id="PTHR43677">
    <property type="entry name" value="SHORT-CHAIN DEHYDROGENASE/REDUCTASE"/>
    <property type="match status" value="1"/>
</dbReference>
<name>Q1AXH5_RUBXD</name>
<dbReference type="InterPro" id="IPR013149">
    <property type="entry name" value="ADH-like_C"/>
</dbReference>
<dbReference type="PANTHER" id="PTHR43677:SF4">
    <property type="entry name" value="QUINONE OXIDOREDUCTASE-LIKE PROTEIN 2"/>
    <property type="match status" value="1"/>
</dbReference>
<dbReference type="SUPFAM" id="SSF51735">
    <property type="entry name" value="NAD(P)-binding Rossmann-fold domains"/>
    <property type="match status" value="1"/>
</dbReference>
<dbReference type="Pfam" id="PF00107">
    <property type="entry name" value="ADH_zinc_N"/>
    <property type="match status" value="1"/>
</dbReference>
<keyword evidence="3" id="KW-1185">Reference proteome</keyword>
<gene>
    <name evidence="2" type="ordered locus">Rxyl_0936</name>
</gene>
<dbReference type="InterPro" id="IPR011032">
    <property type="entry name" value="GroES-like_sf"/>
</dbReference>
<evidence type="ECO:0000313" key="3">
    <source>
        <dbReference type="Proteomes" id="UP000006637"/>
    </source>
</evidence>
<dbReference type="InterPro" id="IPR002364">
    <property type="entry name" value="Quin_OxRdtase/zeta-crystal_CS"/>
</dbReference>
<dbReference type="GO" id="GO:0008270">
    <property type="term" value="F:zinc ion binding"/>
    <property type="evidence" value="ECO:0007669"/>
    <property type="project" value="InterPro"/>
</dbReference>
<evidence type="ECO:0000313" key="2">
    <source>
        <dbReference type="EMBL" id="ABG03903.1"/>
    </source>
</evidence>
<dbReference type="AlphaFoldDB" id="Q1AXH5"/>
<dbReference type="InterPro" id="IPR036291">
    <property type="entry name" value="NAD(P)-bd_dom_sf"/>
</dbReference>
<dbReference type="Gene3D" id="3.90.180.10">
    <property type="entry name" value="Medium-chain alcohol dehydrogenases, catalytic domain"/>
    <property type="match status" value="1"/>
</dbReference>
<feature type="domain" description="Enoyl reductase (ER)" evidence="1">
    <location>
        <begin position="14"/>
        <end position="323"/>
    </location>
</feature>
<dbReference type="RefSeq" id="WP_011563921.1">
    <property type="nucleotide sequence ID" value="NC_008148.1"/>
</dbReference>